<evidence type="ECO:0000313" key="4">
    <source>
        <dbReference type="Proteomes" id="UP001596413"/>
    </source>
</evidence>
<dbReference type="InterPro" id="IPR045608">
    <property type="entry name" value="Trypco2"/>
</dbReference>
<keyword evidence="4" id="KW-1185">Reference proteome</keyword>
<proteinExistence type="predicted"/>
<evidence type="ECO:0000313" key="3">
    <source>
        <dbReference type="EMBL" id="MFC7220132.1"/>
    </source>
</evidence>
<feature type="domain" description="Trypsin-co-occurring" evidence="2">
    <location>
        <begin position="15"/>
        <end position="92"/>
    </location>
</feature>
<organism evidence="3 4">
    <name type="scientific">Streptomyces polyrhachis</name>
    <dbReference type="NCBI Taxonomy" id="1282885"/>
    <lineage>
        <taxon>Bacteria</taxon>
        <taxon>Bacillati</taxon>
        <taxon>Actinomycetota</taxon>
        <taxon>Actinomycetes</taxon>
        <taxon>Kitasatosporales</taxon>
        <taxon>Streptomycetaceae</taxon>
        <taxon>Streptomyces</taxon>
    </lineage>
</organism>
<sequence>MADQEAGDADVENAVELADVIAQLRSELNRAVSEGADQGLRFQLGMVNVELEVVVERSREAGGKARFWVLDAQGSARSTRLSTQRLTLALQPTHSDTPGAPVLISDDQLPDER</sequence>
<comment type="caution">
    <text evidence="3">The sequence shown here is derived from an EMBL/GenBank/DDBJ whole genome shotgun (WGS) entry which is preliminary data.</text>
</comment>
<dbReference type="RefSeq" id="WP_386416581.1">
    <property type="nucleotide sequence ID" value="NZ_JBHSZO010000029.1"/>
</dbReference>
<reference evidence="4" key="1">
    <citation type="journal article" date="2019" name="Int. J. Syst. Evol. Microbiol.">
        <title>The Global Catalogue of Microorganisms (GCM) 10K type strain sequencing project: providing services to taxonomists for standard genome sequencing and annotation.</title>
        <authorList>
            <consortium name="The Broad Institute Genomics Platform"/>
            <consortium name="The Broad Institute Genome Sequencing Center for Infectious Disease"/>
            <person name="Wu L."/>
            <person name="Ma J."/>
        </authorList>
    </citation>
    <scope>NUCLEOTIDE SEQUENCE [LARGE SCALE GENOMIC DNA]</scope>
    <source>
        <strain evidence="4">CGMCC 1.13681</strain>
    </source>
</reference>
<protein>
    <submittedName>
        <fullName evidence="3">Trypco2 family protein</fullName>
    </submittedName>
</protein>
<dbReference type="Pfam" id="PF19631">
    <property type="entry name" value="Trypco2"/>
    <property type="match status" value="1"/>
</dbReference>
<dbReference type="EMBL" id="JBHSZO010000029">
    <property type="protein sequence ID" value="MFC7220132.1"/>
    <property type="molecule type" value="Genomic_DNA"/>
</dbReference>
<name>A0ABW2GHJ8_9ACTN</name>
<gene>
    <name evidence="3" type="ORF">ACFQLX_18470</name>
</gene>
<evidence type="ECO:0000259" key="2">
    <source>
        <dbReference type="Pfam" id="PF19631"/>
    </source>
</evidence>
<accession>A0ABW2GHJ8</accession>
<dbReference type="Proteomes" id="UP001596413">
    <property type="component" value="Unassembled WGS sequence"/>
</dbReference>
<evidence type="ECO:0000256" key="1">
    <source>
        <dbReference type="SAM" id="MobiDB-lite"/>
    </source>
</evidence>
<feature type="region of interest" description="Disordered" evidence="1">
    <location>
        <begin position="90"/>
        <end position="113"/>
    </location>
</feature>